<name>A0A4T0CG86_AURPU</name>
<dbReference type="AlphaFoldDB" id="A0A4T0CG86"/>
<evidence type="ECO:0000313" key="4">
    <source>
        <dbReference type="Proteomes" id="UP000304947"/>
    </source>
</evidence>
<evidence type="ECO:0000313" key="3">
    <source>
        <dbReference type="EMBL" id="TIA46718.1"/>
    </source>
</evidence>
<sequence>MNSGQSGAPEGYVTIARYNELLLKHEALRKAFHEYRKEAEDRSSKAAQKIRESKDTVRKWKDYIDKKLAKQALRDANRDFENQDFATPRAVQSNLENIEDALALPHPALEVVRNTSAAPSHSPTHSRITSSQTTEGEARSSSLAHSDDAPIVVSAKALKRKRDSPKKDSQAYKIKNELLSSSPHNSRTPLPTLFRTETSDLDVYREQPLPLPQLRKPNFIGHPLSQAPLRQSADRDMETVGRTAEQFETPTANRRSKACSPVDDPAPNPDENGNSIESQLSDSTVKTVKTEPGLSKSRENMLVRTISKSVGLQESRPHGGPLQTLSPNTPNLPRTSAVPMTSGKKLDHSRGAHAKIARMVYDLVDGREKGHMPAVYEQRLKSQAVEKLSMIFNVGPLDTFDMSCYLAGYGILANDWRHAEEIRLAIAHAYVFERAVAAVVNPGAINKLDREIRGLLLSKLVSKQEASAPSTGLLKTPAGYKNDMRQIYRNLDFSDQIAEFDTYPERVMDYSPLRKAWEDKARKLVNSGMVFNRRLDFQAFGNEFSPFRYSEARKSTPWMGKNIKPEQQSATDTAEDVQQSERAPTEAEIERKTAKNRKQNEKRKASKKAKKAQQQEEGTAEKSDTDSSIAELVKNFNLSTSETFHDSNMIPGMSSMTVNSYVRKPTCKGDTAQRDEVDKK</sequence>
<gene>
    <name evidence="3" type="ORF">D6C83_05280</name>
</gene>
<feature type="region of interest" description="Disordered" evidence="2">
    <location>
        <begin position="558"/>
        <end position="628"/>
    </location>
</feature>
<reference evidence="3 4" key="1">
    <citation type="submission" date="2018-10" db="EMBL/GenBank/DDBJ databases">
        <title>Fifty Aureobasidium pullulans genomes reveal a recombining polyextremotolerant generalist.</title>
        <authorList>
            <person name="Gostincar C."/>
            <person name="Turk M."/>
            <person name="Zajc J."/>
            <person name="Gunde-Cimerman N."/>
        </authorList>
    </citation>
    <scope>NUCLEOTIDE SEQUENCE [LARGE SCALE GENOMIC DNA]</scope>
    <source>
        <strain evidence="3 4">EXF-3380</strain>
    </source>
</reference>
<dbReference type="Proteomes" id="UP000304947">
    <property type="component" value="Unassembled WGS sequence"/>
</dbReference>
<evidence type="ECO:0000256" key="1">
    <source>
        <dbReference type="SAM" id="Coils"/>
    </source>
</evidence>
<feature type="region of interest" description="Disordered" evidence="2">
    <location>
        <begin position="114"/>
        <end position="192"/>
    </location>
</feature>
<accession>A0A4T0CG86</accession>
<organism evidence="3 4">
    <name type="scientific">Aureobasidium pullulans</name>
    <name type="common">Black yeast</name>
    <name type="synonym">Pullularia pullulans</name>
    <dbReference type="NCBI Taxonomy" id="5580"/>
    <lineage>
        <taxon>Eukaryota</taxon>
        <taxon>Fungi</taxon>
        <taxon>Dikarya</taxon>
        <taxon>Ascomycota</taxon>
        <taxon>Pezizomycotina</taxon>
        <taxon>Dothideomycetes</taxon>
        <taxon>Dothideomycetidae</taxon>
        <taxon>Dothideales</taxon>
        <taxon>Saccotheciaceae</taxon>
        <taxon>Aureobasidium</taxon>
    </lineage>
</organism>
<feature type="compositionally biased region" description="Polar residues" evidence="2">
    <location>
        <begin position="178"/>
        <end position="189"/>
    </location>
</feature>
<feature type="region of interest" description="Disordered" evidence="2">
    <location>
        <begin position="245"/>
        <end position="296"/>
    </location>
</feature>
<keyword evidence="1" id="KW-0175">Coiled coil</keyword>
<dbReference type="EMBL" id="QZBU01001676">
    <property type="protein sequence ID" value="TIA46718.1"/>
    <property type="molecule type" value="Genomic_DNA"/>
</dbReference>
<feature type="compositionally biased region" description="Polar residues" evidence="2">
    <location>
        <begin position="114"/>
        <end position="144"/>
    </location>
</feature>
<feature type="compositionally biased region" description="Polar residues" evidence="2">
    <location>
        <begin position="565"/>
        <end position="582"/>
    </location>
</feature>
<feature type="coiled-coil region" evidence="1">
    <location>
        <begin position="18"/>
        <end position="56"/>
    </location>
</feature>
<feature type="compositionally biased region" description="Polar residues" evidence="2">
    <location>
        <begin position="323"/>
        <end position="334"/>
    </location>
</feature>
<comment type="caution">
    <text evidence="3">The sequence shown here is derived from an EMBL/GenBank/DDBJ whole genome shotgun (WGS) entry which is preliminary data.</text>
</comment>
<feature type="region of interest" description="Disordered" evidence="2">
    <location>
        <begin position="310"/>
        <end position="349"/>
    </location>
</feature>
<proteinExistence type="predicted"/>
<feature type="compositionally biased region" description="Basic and acidic residues" evidence="2">
    <location>
        <begin position="165"/>
        <end position="176"/>
    </location>
</feature>
<protein>
    <submittedName>
        <fullName evidence="3">SAE2-domain-containing protein</fullName>
    </submittedName>
</protein>
<feature type="compositionally biased region" description="Polar residues" evidence="2">
    <location>
        <begin position="271"/>
        <end position="287"/>
    </location>
</feature>
<evidence type="ECO:0000256" key="2">
    <source>
        <dbReference type="SAM" id="MobiDB-lite"/>
    </source>
</evidence>
<feature type="compositionally biased region" description="Basic and acidic residues" evidence="2">
    <location>
        <begin position="583"/>
        <end position="603"/>
    </location>
</feature>